<evidence type="ECO:0000256" key="1">
    <source>
        <dbReference type="SAM" id="MobiDB-lite"/>
    </source>
</evidence>
<dbReference type="KEGG" id="aplc:110990598"/>
<gene>
    <name evidence="3" type="primary">LOC110990598</name>
</gene>
<proteinExistence type="predicted"/>
<protein>
    <submittedName>
        <fullName evidence="3">Uncharacterized protein LOC110990598</fullName>
    </submittedName>
</protein>
<sequence length="316" mass="34611">MTPVLSGNGVGDFFRLPLAAADPQPVGGRLGNFSRFWWEITADSWVLSTIALGYSLEFTNSPPSGMVFRSTPPPCDKLKFWRRLQHCYTKEPSHWCIRTSYPPASFRLFPRTQKRPGKMATNNQPETAQQVHQAKGVLNGDSEHGPTLSTYSVLGHLNRSTDALPQRSKFCHFSHPRGHDTSRVPHQLRQVGPRSITTADLPGGSSRSSQRCCDSVTGTHPKSAIMCPFVPALQGSSGAGLAPLPSQIYGQPRQPCSLVSTANAATSTSSPVSVSPQDRSDFYLDEEYHKVLVVLQRCLLGGHLPGDLLEISFHLH</sequence>
<name>A0A8B8A0T5_ACAPL</name>
<organism evidence="2 3">
    <name type="scientific">Acanthaster planci</name>
    <name type="common">Crown-of-thorns starfish</name>
    <dbReference type="NCBI Taxonomy" id="133434"/>
    <lineage>
        <taxon>Eukaryota</taxon>
        <taxon>Metazoa</taxon>
        <taxon>Echinodermata</taxon>
        <taxon>Eleutherozoa</taxon>
        <taxon>Asterozoa</taxon>
        <taxon>Asteroidea</taxon>
        <taxon>Valvatacea</taxon>
        <taxon>Valvatida</taxon>
        <taxon>Acanthasteridae</taxon>
        <taxon>Acanthaster</taxon>
    </lineage>
</organism>
<evidence type="ECO:0000313" key="3">
    <source>
        <dbReference type="RefSeq" id="XP_022111368.1"/>
    </source>
</evidence>
<evidence type="ECO:0000313" key="2">
    <source>
        <dbReference type="Proteomes" id="UP000694845"/>
    </source>
</evidence>
<dbReference type="GeneID" id="110990598"/>
<dbReference type="Proteomes" id="UP000694845">
    <property type="component" value="Unplaced"/>
</dbReference>
<accession>A0A8B8A0T5</accession>
<feature type="region of interest" description="Disordered" evidence="1">
    <location>
        <begin position="196"/>
        <end position="215"/>
    </location>
</feature>
<keyword evidence="2" id="KW-1185">Reference proteome</keyword>
<reference evidence="3" key="1">
    <citation type="submission" date="2025-08" db="UniProtKB">
        <authorList>
            <consortium name="RefSeq"/>
        </authorList>
    </citation>
    <scope>IDENTIFICATION</scope>
</reference>
<dbReference type="RefSeq" id="XP_022111368.1">
    <property type="nucleotide sequence ID" value="XM_022255676.1"/>
</dbReference>
<feature type="compositionally biased region" description="Polar residues" evidence="1">
    <location>
        <begin position="205"/>
        <end position="215"/>
    </location>
</feature>
<dbReference type="AlphaFoldDB" id="A0A8B8A0T5"/>